<dbReference type="SMART" id="SM00385">
    <property type="entry name" value="CYCLIN"/>
    <property type="match status" value="1"/>
</dbReference>
<dbReference type="OrthoDB" id="5590282at2759"/>
<dbReference type="InterPro" id="IPR013763">
    <property type="entry name" value="Cyclin-like_dom"/>
</dbReference>
<evidence type="ECO:0000313" key="9">
    <source>
        <dbReference type="Proteomes" id="UP000663879"/>
    </source>
</evidence>
<comment type="similarity">
    <text evidence="5">Belongs to the cyclin family.</text>
</comment>
<dbReference type="AlphaFoldDB" id="A0A813VEP5"/>
<reference evidence="8" key="1">
    <citation type="submission" date="2021-02" db="EMBL/GenBank/DDBJ databases">
        <authorList>
            <person name="Nowell W R."/>
        </authorList>
    </citation>
    <scope>NUCLEOTIDE SEQUENCE</scope>
    <source>
        <strain evidence="8">Ploen Becks lab</strain>
    </source>
</reference>
<keyword evidence="1" id="KW-0132">Cell division</keyword>
<evidence type="ECO:0000313" key="8">
    <source>
        <dbReference type="EMBL" id="CAF0841845.1"/>
    </source>
</evidence>
<dbReference type="Pfam" id="PF00134">
    <property type="entry name" value="Cyclin_N"/>
    <property type="match status" value="1"/>
</dbReference>
<dbReference type="InterPro" id="IPR004367">
    <property type="entry name" value="Cyclin_C-dom"/>
</dbReference>
<dbReference type="Proteomes" id="UP000663879">
    <property type="component" value="Unassembled WGS sequence"/>
</dbReference>
<organism evidence="8 9">
    <name type="scientific">Brachionus calyciflorus</name>
    <dbReference type="NCBI Taxonomy" id="104777"/>
    <lineage>
        <taxon>Eukaryota</taxon>
        <taxon>Metazoa</taxon>
        <taxon>Spiralia</taxon>
        <taxon>Gnathifera</taxon>
        <taxon>Rotifera</taxon>
        <taxon>Eurotatoria</taxon>
        <taxon>Monogononta</taxon>
        <taxon>Pseudotrocha</taxon>
        <taxon>Ploima</taxon>
        <taxon>Brachionidae</taxon>
        <taxon>Brachionus</taxon>
    </lineage>
</organism>
<gene>
    <name evidence="8" type="ORF">OXX778_LOCUS8498</name>
</gene>
<dbReference type="InterPro" id="IPR006671">
    <property type="entry name" value="Cyclin_N"/>
</dbReference>
<evidence type="ECO:0000256" key="5">
    <source>
        <dbReference type="RuleBase" id="RU000383"/>
    </source>
</evidence>
<keyword evidence="4" id="KW-0131">Cell cycle</keyword>
<feature type="region of interest" description="Disordered" evidence="6">
    <location>
        <begin position="105"/>
        <end position="131"/>
    </location>
</feature>
<feature type="domain" description="Cyclin-like" evidence="7">
    <location>
        <begin position="246"/>
        <end position="334"/>
    </location>
</feature>
<dbReference type="InterPro" id="IPR039361">
    <property type="entry name" value="Cyclin"/>
</dbReference>
<dbReference type="SUPFAM" id="SSF47954">
    <property type="entry name" value="Cyclin-like"/>
    <property type="match status" value="2"/>
</dbReference>
<proteinExistence type="inferred from homology"/>
<evidence type="ECO:0000259" key="7">
    <source>
        <dbReference type="SMART" id="SM00385"/>
    </source>
</evidence>
<protein>
    <recommendedName>
        <fullName evidence="7">Cyclin-like domain-containing protein</fullName>
    </recommendedName>
</protein>
<evidence type="ECO:0000256" key="4">
    <source>
        <dbReference type="ARBA" id="ARBA00023306"/>
    </source>
</evidence>
<feature type="compositionally biased region" description="Low complexity" evidence="6">
    <location>
        <begin position="111"/>
        <end position="121"/>
    </location>
</feature>
<evidence type="ECO:0000256" key="1">
    <source>
        <dbReference type="ARBA" id="ARBA00022618"/>
    </source>
</evidence>
<evidence type="ECO:0000256" key="2">
    <source>
        <dbReference type="ARBA" id="ARBA00022776"/>
    </source>
</evidence>
<evidence type="ECO:0000256" key="3">
    <source>
        <dbReference type="ARBA" id="ARBA00023127"/>
    </source>
</evidence>
<comment type="caution">
    <text evidence="8">The sequence shown here is derived from an EMBL/GenBank/DDBJ whole genome shotgun (WGS) entry which is preliminary data.</text>
</comment>
<dbReference type="InterPro" id="IPR036915">
    <property type="entry name" value="Cyclin-like_sf"/>
</dbReference>
<evidence type="ECO:0000256" key="6">
    <source>
        <dbReference type="SAM" id="MobiDB-lite"/>
    </source>
</evidence>
<dbReference type="PROSITE" id="PS00292">
    <property type="entry name" value="CYCLINS"/>
    <property type="match status" value="1"/>
</dbReference>
<keyword evidence="2" id="KW-0498">Mitosis</keyword>
<accession>A0A813VEP5</accession>
<keyword evidence="3 5" id="KW-0195">Cyclin</keyword>
<dbReference type="Pfam" id="PF02984">
    <property type="entry name" value="Cyclin_C"/>
    <property type="match status" value="1"/>
</dbReference>
<sequence length="563" mass="66116">MRTAKRKRCLSNEMDFANLKNMDNGYMSSLESSASKKSKSDLKRSNYSNKLSDISNYFESKEKLDSEQIDIVAAKKSSYFSLTPASSVTSLVDLNDDQQLDEPIKKVLTQTRSSKTRSSTTSKKRPRQQQKCLKSYLKEKENDSNMNRLQKCKLFADDTTLQQPVNKKTLTESDLLNDLNLFYKNYDLLKSKNNTCKQSPLPNLTWTDNLEFFECMRQSEIKYKKLSNYLNFHKSIEAQMRAILIDWLIEISHAYRLHRETLHLSIEYLDRFLSYSKVEMRVDRLQLIGLTSLYLAAKNEEIYPPKLSDFAAHMESYSDDNEDLMKKFEIAMLKTLEWKISPVTSNTWLQTYIQILTLNYKNLILGQKVDVVETLGTNFVTPVNLYKNSDKKLENFESDEMNFYIDVYLRGVTLVDLCLFDMESIKFDYSILSATALYYILDKYKLKNRDLIVEKVTAYNLSDLNECLKWMFVYYDVCKDLLFDRNLCKVKKFNSIDSNDWHNVQLYYEYLELLKEVECRKSLRKYYENNVMLTPPESHRKYPIGNRCGESSDTSSISSFNDF</sequence>
<dbReference type="InterPro" id="IPR048258">
    <property type="entry name" value="Cyclins_cyclin-box"/>
</dbReference>
<dbReference type="EMBL" id="CAJNOC010001174">
    <property type="protein sequence ID" value="CAF0841845.1"/>
    <property type="molecule type" value="Genomic_DNA"/>
</dbReference>
<dbReference type="GO" id="GO:0051301">
    <property type="term" value="P:cell division"/>
    <property type="evidence" value="ECO:0007669"/>
    <property type="project" value="UniProtKB-KW"/>
</dbReference>
<dbReference type="FunFam" id="1.10.472.10:FF:000001">
    <property type="entry name" value="G2/mitotic-specific cyclin"/>
    <property type="match status" value="1"/>
</dbReference>
<keyword evidence="9" id="KW-1185">Reference proteome</keyword>
<dbReference type="Gene3D" id="1.10.472.10">
    <property type="entry name" value="Cyclin-like"/>
    <property type="match status" value="2"/>
</dbReference>
<dbReference type="PANTHER" id="PTHR10177">
    <property type="entry name" value="CYCLINS"/>
    <property type="match status" value="1"/>
</dbReference>
<name>A0A813VEP5_9BILA</name>